<feature type="domain" description="DUF2314" evidence="1">
    <location>
        <begin position="75"/>
        <end position="203"/>
    </location>
</feature>
<evidence type="ECO:0000313" key="3">
    <source>
        <dbReference type="Proteomes" id="UP000267049"/>
    </source>
</evidence>
<dbReference type="OrthoDB" id="8905150at2"/>
<dbReference type="InterPro" id="IPR018756">
    <property type="entry name" value="DUF2314"/>
</dbReference>
<name>A0A3M8SXR5_9GAMM</name>
<gene>
    <name evidence="2" type="ORF">EER27_01650</name>
</gene>
<evidence type="ECO:0000313" key="2">
    <source>
        <dbReference type="EMBL" id="RNF86161.1"/>
    </source>
</evidence>
<reference evidence="2 3" key="1">
    <citation type="submission" date="2018-11" db="EMBL/GenBank/DDBJ databases">
        <title>Lysobacter cryohumiis sp. nov., isolated from soil in the Tianshan Mountains, Xinjiang, China.</title>
        <authorList>
            <person name="Luo Y."/>
            <person name="Sheng H."/>
        </authorList>
    </citation>
    <scope>NUCLEOTIDE SEQUENCE [LARGE SCALE GENOMIC DNA]</scope>
    <source>
        <strain evidence="2 3">ZS60</strain>
    </source>
</reference>
<sequence>MTQAAIGVDIGRCRAVEQPDPVAGHRTGKPSSSAVLRRCVLLLLLSLAACGESPAPATLAERAQADEVALVSAEDAGMRAAFAQARASLDGFLALALAKPAPAGLGDFAVKVPISQDGATEYFWLSDLSVDGDGYSALIANRPEVVTRVAQGQRHRFARADIVDWTYTDADTRRMHGNFTACALLAKESPAQAEEFRQQYGLDCAR</sequence>
<accession>A0A3M8SXR5</accession>
<dbReference type="RefSeq" id="WP_123086280.1">
    <property type="nucleotide sequence ID" value="NZ_RIBS01000001.1"/>
</dbReference>
<dbReference type="AlphaFoldDB" id="A0A3M8SXR5"/>
<proteinExistence type="predicted"/>
<protein>
    <submittedName>
        <fullName evidence="2">DUF2314 domain-containing protein</fullName>
    </submittedName>
</protein>
<dbReference type="Pfam" id="PF10077">
    <property type="entry name" value="DUF2314"/>
    <property type="match status" value="1"/>
</dbReference>
<organism evidence="2 3">
    <name type="scientific">Montanilutibacter psychrotolerans</name>
    <dbReference type="NCBI Taxonomy" id="1327343"/>
    <lineage>
        <taxon>Bacteria</taxon>
        <taxon>Pseudomonadati</taxon>
        <taxon>Pseudomonadota</taxon>
        <taxon>Gammaproteobacteria</taxon>
        <taxon>Lysobacterales</taxon>
        <taxon>Lysobacteraceae</taxon>
        <taxon>Montanilutibacter</taxon>
    </lineage>
</organism>
<dbReference type="Proteomes" id="UP000267049">
    <property type="component" value="Unassembled WGS sequence"/>
</dbReference>
<comment type="caution">
    <text evidence="2">The sequence shown here is derived from an EMBL/GenBank/DDBJ whole genome shotgun (WGS) entry which is preliminary data.</text>
</comment>
<keyword evidence="3" id="KW-1185">Reference proteome</keyword>
<dbReference type="EMBL" id="RIBS01000001">
    <property type="protein sequence ID" value="RNF86161.1"/>
    <property type="molecule type" value="Genomic_DNA"/>
</dbReference>
<evidence type="ECO:0000259" key="1">
    <source>
        <dbReference type="Pfam" id="PF10077"/>
    </source>
</evidence>